<name>A0A212LQT8_9HYPH</name>
<proteinExistence type="predicted"/>
<gene>
    <name evidence="1" type="ORF">KL86PLE_90688</name>
</gene>
<dbReference type="EMBL" id="FMJD01000013">
    <property type="protein sequence ID" value="SCM79882.1"/>
    <property type="molecule type" value="Genomic_DNA"/>
</dbReference>
<dbReference type="RefSeq" id="WP_288198800.1">
    <property type="nucleotide sequence ID" value="NZ_LT608334.1"/>
</dbReference>
<sequence>MPRIKAVWGPRKTEEGRARITWWFSGMKEDGELCEWKLVYFADTRRFTCRRVMSMVAKERAGKLERKDLFRIPSANGDAIEEGFVTDILKKRLTPEHLAKCAKLSLTYGRAHG</sequence>
<accession>A0A212LQT8</accession>
<organism evidence="1">
    <name type="scientific">uncultured Pleomorphomonas sp</name>
    <dbReference type="NCBI Taxonomy" id="442121"/>
    <lineage>
        <taxon>Bacteria</taxon>
        <taxon>Pseudomonadati</taxon>
        <taxon>Pseudomonadota</taxon>
        <taxon>Alphaproteobacteria</taxon>
        <taxon>Hyphomicrobiales</taxon>
        <taxon>Pleomorphomonadaceae</taxon>
        <taxon>Pleomorphomonas</taxon>
        <taxon>environmental samples</taxon>
    </lineage>
</organism>
<reference evidence="1" key="1">
    <citation type="submission" date="2016-08" db="EMBL/GenBank/DDBJ databases">
        <authorList>
            <person name="Seilhamer J.J."/>
        </authorList>
    </citation>
    <scope>NUCLEOTIDE SEQUENCE</scope>
    <source>
        <strain evidence="1">86</strain>
    </source>
</reference>
<dbReference type="AlphaFoldDB" id="A0A212LQT8"/>
<protein>
    <submittedName>
        <fullName evidence="1">Uncharacterized protein</fullName>
    </submittedName>
</protein>
<evidence type="ECO:0000313" key="1">
    <source>
        <dbReference type="EMBL" id="SCM79882.1"/>
    </source>
</evidence>